<name>A0A4C1V1S9_EUMVA</name>
<evidence type="ECO:0000256" key="1">
    <source>
        <dbReference type="SAM" id="Phobius"/>
    </source>
</evidence>
<protein>
    <submittedName>
        <fullName evidence="2">Uncharacterized protein</fullName>
    </submittedName>
</protein>
<gene>
    <name evidence="2" type="ORF">EVAR_24643_1</name>
</gene>
<comment type="caution">
    <text evidence="2">The sequence shown here is derived from an EMBL/GenBank/DDBJ whole genome shotgun (WGS) entry which is preliminary data.</text>
</comment>
<sequence>MKKILPAVEPEIEMPFNLCRHFNSSTRELVNAGLAPAWNTVERLQSPRCPPRGLAYQDLGRSSLSCLEATSIEPIAAILQEHLIRKWLGVRPSASVRSAFSFGNGLELTMCSVASGRMWRTSSRRVLSLNVAPKVVYTDRTNRPQSSPMFGAPGDMNFHDFHEMVRMSTTFFMLSYTFCIFINSLFSLYTINIEHNVNLALRATYRIVTCPAEYSVIFLPLTLETYNISRCPFAPTQFSTCSSIKVTVELSSRSTWTFSDPSRPYSSTGTIFKYALCTLRVNLVYRYFCVLYDDGRRLGAPLVTLSRDPLLMG</sequence>
<feature type="transmembrane region" description="Helical" evidence="1">
    <location>
        <begin position="171"/>
        <end position="191"/>
    </location>
</feature>
<evidence type="ECO:0000313" key="2">
    <source>
        <dbReference type="EMBL" id="GBP32479.1"/>
    </source>
</evidence>
<proteinExistence type="predicted"/>
<reference evidence="2 3" key="1">
    <citation type="journal article" date="2019" name="Commun. Biol.">
        <title>The bagworm genome reveals a unique fibroin gene that provides high tensile strength.</title>
        <authorList>
            <person name="Kono N."/>
            <person name="Nakamura H."/>
            <person name="Ohtoshi R."/>
            <person name="Tomita M."/>
            <person name="Numata K."/>
            <person name="Arakawa K."/>
        </authorList>
    </citation>
    <scope>NUCLEOTIDE SEQUENCE [LARGE SCALE GENOMIC DNA]</scope>
</reference>
<organism evidence="2 3">
    <name type="scientific">Eumeta variegata</name>
    <name type="common">Bagworm moth</name>
    <name type="synonym">Eumeta japonica</name>
    <dbReference type="NCBI Taxonomy" id="151549"/>
    <lineage>
        <taxon>Eukaryota</taxon>
        <taxon>Metazoa</taxon>
        <taxon>Ecdysozoa</taxon>
        <taxon>Arthropoda</taxon>
        <taxon>Hexapoda</taxon>
        <taxon>Insecta</taxon>
        <taxon>Pterygota</taxon>
        <taxon>Neoptera</taxon>
        <taxon>Endopterygota</taxon>
        <taxon>Lepidoptera</taxon>
        <taxon>Glossata</taxon>
        <taxon>Ditrysia</taxon>
        <taxon>Tineoidea</taxon>
        <taxon>Psychidae</taxon>
        <taxon>Oiketicinae</taxon>
        <taxon>Eumeta</taxon>
    </lineage>
</organism>
<evidence type="ECO:0000313" key="3">
    <source>
        <dbReference type="Proteomes" id="UP000299102"/>
    </source>
</evidence>
<keyword evidence="1" id="KW-0812">Transmembrane</keyword>
<dbReference type="EMBL" id="BGZK01000260">
    <property type="protein sequence ID" value="GBP32479.1"/>
    <property type="molecule type" value="Genomic_DNA"/>
</dbReference>
<accession>A0A4C1V1S9</accession>
<dbReference type="Proteomes" id="UP000299102">
    <property type="component" value="Unassembled WGS sequence"/>
</dbReference>
<dbReference type="AlphaFoldDB" id="A0A4C1V1S9"/>
<keyword evidence="1" id="KW-0472">Membrane</keyword>
<keyword evidence="1" id="KW-1133">Transmembrane helix</keyword>
<keyword evidence="3" id="KW-1185">Reference proteome</keyword>